<evidence type="ECO:0000259" key="4">
    <source>
        <dbReference type="Pfam" id="PF02872"/>
    </source>
</evidence>
<evidence type="ECO:0000313" key="6">
    <source>
        <dbReference type="Proteomes" id="UP000290649"/>
    </source>
</evidence>
<dbReference type="SUPFAM" id="SSF56300">
    <property type="entry name" value="Metallo-dependent phosphatases"/>
    <property type="match status" value="1"/>
</dbReference>
<evidence type="ECO:0000313" key="5">
    <source>
        <dbReference type="EMBL" id="RXJ01803.1"/>
    </source>
</evidence>
<dbReference type="GO" id="GO:0008253">
    <property type="term" value="F:5'-nucleotidase activity"/>
    <property type="evidence" value="ECO:0007669"/>
    <property type="project" value="TreeGrafter"/>
</dbReference>
<dbReference type="InterPro" id="IPR011240">
    <property type="entry name" value="Pesterase_YunD"/>
</dbReference>
<evidence type="ECO:0000256" key="1">
    <source>
        <dbReference type="ARBA" id="ARBA00022729"/>
    </source>
</evidence>
<keyword evidence="1" id="KW-0732">Signal</keyword>
<reference evidence="5 6" key="1">
    <citation type="journal article" date="2019" name="Int. J. Syst. Evol. Microbiol.">
        <title>Anaerobacillus alkaliphilus sp. nov., a novel alkaliphilic and moderately halophilic bacterium.</title>
        <authorList>
            <person name="Borsodi A.K."/>
            <person name="Aszalos J.M."/>
            <person name="Bihari P."/>
            <person name="Nagy I."/>
            <person name="Schumann P."/>
            <person name="Sproer C."/>
            <person name="Kovacs A.L."/>
            <person name="Boka K."/>
            <person name="Dobosy P."/>
            <person name="Ovari M."/>
            <person name="Szili-Kovacs T."/>
            <person name="Toth E."/>
        </authorList>
    </citation>
    <scope>NUCLEOTIDE SEQUENCE [LARGE SCALE GENOMIC DNA]</scope>
    <source>
        <strain evidence="5 6">B16-10</strain>
    </source>
</reference>
<proteinExistence type="inferred from homology"/>
<dbReference type="PRINTS" id="PR01607">
    <property type="entry name" value="APYRASEFAMLY"/>
</dbReference>
<dbReference type="InterPro" id="IPR004843">
    <property type="entry name" value="Calcineurin-like_PHP"/>
</dbReference>
<keyword evidence="2" id="KW-0378">Hydrolase</keyword>
<keyword evidence="6" id="KW-1185">Reference proteome</keyword>
<dbReference type="Gene3D" id="3.60.21.10">
    <property type="match status" value="1"/>
</dbReference>
<keyword evidence="2" id="KW-0547">Nucleotide-binding</keyword>
<dbReference type="RefSeq" id="WP_129078102.1">
    <property type="nucleotide sequence ID" value="NZ_QOUX01000032.1"/>
</dbReference>
<feature type="domain" description="Calcineurin-like phosphoesterase" evidence="3">
    <location>
        <begin position="8"/>
        <end position="206"/>
    </location>
</feature>
<protein>
    <submittedName>
        <fullName evidence="5">Bifunctional metallophosphatase/5'-nucleotidase</fullName>
    </submittedName>
</protein>
<dbReference type="SUPFAM" id="SSF55816">
    <property type="entry name" value="5'-nucleotidase (syn. UDP-sugar hydrolase), C-terminal domain"/>
    <property type="match status" value="1"/>
</dbReference>
<dbReference type="Pfam" id="PF00149">
    <property type="entry name" value="Metallophos"/>
    <property type="match status" value="1"/>
</dbReference>
<dbReference type="InterPro" id="IPR029052">
    <property type="entry name" value="Metallo-depent_PP-like"/>
</dbReference>
<dbReference type="Gene3D" id="3.90.780.10">
    <property type="entry name" value="5'-Nucleotidase, C-terminal domain"/>
    <property type="match status" value="1"/>
</dbReference>
<accession>A0A4Q0VTP0</accession>
<dbReference type="Proteomes" id="UP000290649">
    <property type="component" value="Unassembled WGS sequence"/>
</dbReference>
<sequence>MGTHNIEIFFTNDLHSHLEQWPKIITLLNGERNYFKEKGHDVFIFDIGDHVDRFHPLSEASMGKANVLLMNEVGYDSATIGNNEGITLPKEELCQLYTEAQFPVVVANLFELNGQRPTWVKPYQILQVNSGLRIGVIGLTMPYRPFYEALGWEIEDPYKILPTLVKEVKQQADLVILLSHLGLNFDEDIANQVDGIDIILGGHTHHVLENGLLIKDTIIHQAGKFGTYVGQLSFSYEPSREKITDFKARCIEVSNFPPCLETVQYMKDLASEQHSVLDTKVGIIESPLNISWEKPSSFASLLASAIKQWCGGEIGMINSGLLLEDLHEGVVTKGDLHRVCPHPINPCKVELSGKVLKEVILHSLSKDMIYKKVRGFGFRGEVMGIMVFDGVTYEQNSLADGLSHIFNIRVNGREIDYRRTYQVATLDMFTFGHLYPSIAAAKVKKYYMPELLRDILAWKLKDNNEL</sequence>
<dbReference type="GO" id="GO:0008768">
    <property type="term" value="F:UDP-sugar diphosphatase activity"/>
    <property type="evidence" value="ECO:0007669"/>
    <property type="project" value="TreeGrafter"/>
</dbReference>
<name>A0A4Q0VTP0_9BACI</name>
<dbReference type="PANTHER" id="PTHR11575:SF23">
    <property type="entry name" value="5-NUCLEOTIDASE FAMILY PROTEIN"/>
    <property type="match status" value="1"/>
</dbReference>
<evidence type="ECO:0000256" key="2">
    <source>
        <dbReference type="RuleBase" id="RU362119"/>
    </source>
</evidence>
<organism evidence="5 6">
    <name type="scientific">Anaerobacillus alkaliphilus</name>
    <dbReference type="NCBI Taxonomy" id="1548597"/>
    <lineage>
        <taxon>Bacteria</taxon>
        <taxon>Bacillati</taxon>
        <taxon>Bacillota</taxon>
        <taxon>Bacilli</taxon>
        <taxon>Bacillales</taxon>
        <taxon>Bacillaceae</taxon>
        <taxon>Anaerobacillus</taxon>
    </lineage>
</organism>
<dbReference type="PIRSF" id="PIRSF036361">
    <property type="entry name" value="YunD"/>
    <property type="match status" value="1"/>
</dbReference>
<gene>
    <name evidence="5" type="ORF">DS745_10030</name>
</gene>
<dbReference type="EMBL" id="QOUX01000032">
    <property type="protein sequence ID" value="RXJ01803.1"/>
    <property type="molecule type" value="Genomic_DNA"/>
</dbReference>
<dbReference type="GO" id="GO:0000166">
    <property type="term" value="F:nucleotide binding"/>
    <property type="evidence" value="ECO:0007669"/>
    <property type="project" value="UniProtKB-KW"/>
</dbReference>
<dbReference type="GO" id="GO:0030288">
    <property type="term" value="C:outer membrane-bounded periplasmic space"/>
    <property type="evidence" value="ECO:0007669"/>
    <property type="project" value="TreeGrafter"/>
</dbReference>
<dbReference type="AlphaFoldDB" id="A0A4Q0VTP0"/>
<dbReference type="GO" id="GO:0009166">
    <property type="term" value="P:nucleotide catabolic process"/>
    <property type="evidence" value="ECO:0007669"/>
    <property type="project" value="InterPro"/>
</dbReference>
<evidence type="ECO:0000259" key="3">
    <source>
        <dbReference type="Pfam" id="PF00149"/>
    </source>
</evidence>
<feature type="domain" description="5'-Nucleotidase C-terminal" evidence="4">
    <location>
        <begin position="291"/>
        <end position="428"/>
    </location>
</feature>
<comment type="similarity">
    <text evidence="2">Belongs to the 5'-nucleotidase family.</text>
</comment>
<dbReference type="InterPro" id="IPR036907">
    <property type="entry name" value="5'-Nucleotdase_C_sf"/>
</dbReference>
<dbReference type="Pfam" id="PF02872">
    <property type="entry name" value="5_nucleotid_C"/>
    <property type="match status" value="1"/>
</dbReference>
<dbReference type="PANTHER" id="PTHR11575">
    <property type="entry name" value="5'-NUCLEOTIDASE-RELATED"/>
    <property type="match status" value="1"/>
</dbReference>
<dbReference type="OrthoDB" id="9793179at2"/>
<comment type="caution">
    <text evidence="5">The sequence shown here is derived from an EMBL/GenBank/DDBJ whole genome shotgun (WGS) entry which is preliminary data.</text>
</comment>
<dbReference type="CDD" id="cd00845">
    <property type="entry name" value="MPP_UshA_N_like"/>
    <property type="match status" value="1"/>
</dbReference>
<dbReference type="InterPro" id="IPR008334">
    <property type="entry name" value="5'-Nucleotdase_C"/>
</dbReference>
<dbReference type="InterPro" id="IPR006179">
    <property type="entry name" value="5_nucleotidase/apyrase"/>
</dbReference>